<sequence>MRLVEQPDSPYKELPDFLSVKNRDVKVHDYLRSIILSDAENYTNANEFLYRNSFMLKPLRHNPSAFTDEGNLVKQMRGLEEVNEQNWTKKIIADKIWEVIRAQGDEKHQSKKVFHYLRKALTGKEEGMRMYDIMEILGREECLNRLGAGQRKGVLGSLF</sequence>
<dbReference type="InterPro" id="IPR045462">
    <property type="entry name" value="aa-tRNA-synth_I_cd-bd"/>
</dbReference>
<keyword evidence="1" id="KW-0436">Ligase</keyword>
<dbReference type="GO" id="GO:0000049">
    <property type="term" value="F:tRNA binding"/>
    <property type="evidence" value="ECO:0007669"/>
    <property type="project" value="InterPro"/>
</dbReference>
<evidence type="ECO:0000313" key="8">
    <source>
        <dbReference type="Proteomes" id="UP000193144"/>
    </source>
</evidence>
<comment type="caution">
    <text evidence="7">The sequence shown here is derived from an EMBL/GenBank/DDBJ whole genome shotgun (WGS) entry which is preliminary data.</text>
</comment>
<proteinExistence type="predicted"/>
<evidence type="ECO:0000259" key="6">
    <source>
        <dbReference type="Pfam" id="PF19269"/>
    </source>
</evidence>
<dbReference type="GO" id="GO:0005524">
    <property type="term" value="F:ATP binding"/>
    <property type="evidence" value="ECO:0007669"/>
    <property type="project" value="UniProtKB-KW"/>
</dbReference>
<evidence type="ECO:0000256" key="3">
    <source>
        <dbReference type="ARBA" id="ARBA00022840"/>
    </source>
</evidence>
<keyword evidence="2" id="KW-0547">Nucleotide-binding</keyword>
<keyword evidence="5" id="KW-0030">Aminoacyl-tRNA synthetase</keyword>
<feature type="domain" description="Aminoacyl-tRNA synthetase class I anticodon-binding" evidence="6">
    <location>
        <begin position="29"/>
        <end position="148"/>
    </location>
</feature>
<dbReference type="Pfam" id="PF19269">
    <property type="entry name" value="Anticodon_2"/>
    <property type="match status" value="1"/>
</dbReference>
<dbReference type="Proteomes" id="UP000193144">
    <property type="component" value="Unassembled WGS sequence"/>
</dbReference>
<dbReference type="SUPFAM" id="SSF48163">
    <property type="entry name" value="An anticodon-binding domain of class I aminoacyl-tRNA synthetases"/>
    <property type="match status" value="1"/>
</dbReference>
<dbReference type="GO" id="GO:0004812">
    <property type="term" value="F:aminoacyl-tRNA ligase activity"/>
    <property type="evidence" value="ECO:0007669"/>
    <property type="project" value="UniProtKB-KW"/>
</dbReference>
<evidence type="ECO:0000256" key="4">
    <source>
        <dbReference type="ARBA" id="ARBA00022917"/>
    </source>
</evidence>
<dbReference type="OrthoDB" id="428822at2759"/>
<gene>
    <name evidence="7" type="ORF">BCR34DRAFT_594358</name>
</gene>
<name>A0A1Y1YAD8_9PLEO</name>
<keyword evidence="8" id="KW-1185">Reference proteome</keyword>
<dbReference type="AlphaFoldDB" id="A0A1Y1YAD8"/>
<dbReference type="InterPro" id="IPR008925">
    <property type="entry name" value="aa_tRNA-synth_I_cd-bd_sf"/>
</dbReference>
<dbReference type="EMBL" id="MCFA01000301">
    <property type="protein sequence ID" value="ORX94726.1"/>
    <property type="molecule type" value="Genomic_DNA"/>
</dbReference>
<reference evidence="7 8" key="1">
    <citation type="submission" date="2016-07" db="EMBL/GenBank/DDBJ databases">
        <title>Pervasive Adenine N6-methylation of Active Genes in Fungi.</title>
        <authorList>
            <consortium name="DOE Joint Genome Institute"/>
            <person name="Mondo S.J."/>
            <person name="Dannebaum R.O."/>
            <person name="Kuo R.C."/>
            <person name="Labutti K."/>
            <person name="Haridas S."/>
            <person name="Kuo A."/>
            <person name="Salamov A."/>
            <person name="Ahrendt S.R."/>
            <person name="Lipzen A."/>
            <person name="Sullivan W."/>
            <person name="Andreopoulos W.B."/>
            <person name="Clum A."/>
            <person name="Lindquist E."/>
            <person name="Daum C."/>
            <person name="Ramamoorthy G.K."/>
            <person name="Gryganskyi A."/>
            <person name="Culley D."/>
            <person name="Magnuson J.K."/>
            <person name="James T.Y."/>
            <person name="O'Malley M.A."/>
            <person name="Stajich J.E."/>
            <person name="Spatafora J.W."/>
            <person name="Visel A."/>
            <person name="Grigoriev I.V."/>
        </authorList>
    </citation>
    <scope>NUCLEOTIDE SEQUENCE [LARGE SCALE GENOMIC DNA]</scope>
    <source>
        <strain evidence="7 8">CBS 115471</strain>
    </source>
</reference>
<evidence type="ECO:0000256" key="5">
    <source>
        <dbReference type="ARBA" id="ARBA00023146"/>
    </source>
</evidence>
<keyword evidence="4" id="KW-0648">Protein biosynthesis</keyword>
<protein>
    <recommendedName>
        <fullName evidence="6">Aminoacyl-tRNA synthetase class I anticodon-binding domain-containing protein</fullName>
    </recommendedName>
</protein>
<evidence type="ECO:0000256" key="2">
    <source>
        <dbReference type="ARBA" id="ARBA00022741"/>
    </source>
</evidence>
<accession>A0A1Y1YAD8</accession>
<evidence type="ECO:0000256" key="1">
    <source>
        <dbReference type="ARBA" id="ARBA00022598"/>
    </source>
</evidence>
<dbReference type="GO" id="GO:0006412">
    <property type="term" value="P:translation"/>
    <property type="evidence" value="ECO:0007669"/>
    <property type="project" value="UniProtKB-KW"/>
</dbReference>
<dbReference type="Gene3D" id="1.10.10.350">
    <property type="match status" value="1"/>
</dbReference>
<evidence type="ECO:0000313" key="7">
    <source>
        <dbReference type="EMBL" id="ORX94726.1"/>
    </source>
</evidence>
<keyword evidence="3" id="KW-0067">ATP-binding</keyword>
<organism evidence="7 8">
    <name type="scientific">Clohesyomyces aquaticus</name>
    <dbReference type="NCBI Taxonomy" id="1231657"/>
    <lineage>
        <taxon>Eukaryota</taxon>
        <taxon>Fungi</taxon>
        <taxon>Dikarya</taxon>
        <taxon>Ascomycota</taxon>
        <taxon>Pezizomycotina</taxon>
        <taxon>Dothideomycetes</taxon>
        <taxon>Pleosporomycetidae</taxon>
        <taxon>Pleosporales</taxon>
        <taxon>Lindgomycetaceae</taxon>
        <taxon>Clohesyomyces</taxon>
    </lineage>
</organism>
<dbReference type="InterPro" id="IPR020751">
    <property type="entry name" value="aa-tRNA-synth_I_codon-bd_sub2"/>
</dbReference>